<keyword evidence="3" id="KW-1185">Reference proteome</keyword>
<reference evidence="2 3" key="1">
    <citation type="submission" date="2016-03" db="EMBL/GenBank/DDBJ databases">
        <authorList>
            <person name="Ploux O."/>
        </authorList>
    </citation>
    <scope>NUCLEOTIDE SEQUENCE [LARGE SCALE GENOMIC DNA]</scope>
    <source>
        <strain evidence="2 3">URUG2</strain>
    </source>
</reference>
<dbReference type="Proteomes" id="UP000225277">
    <property type="component" value="Unassembled WGS sequence"/>
</dbReference>
<proteinExistence type="predicted"/>
<feature type="signal peptide" evidence="1">
    <location>
        <begin position="1"/>
        <end position="19"/>
    </location>
</feature>
<organism evidence="2 3">
    <name type="scientific">Ramularia collo-cygni</name>
    <dbReference type="NCBI Taxonomy" id="112498"/>
    <lineage>
        <taxon>Eukaryota</taxon>
        <taxon>Fungi</taxon>
        <taxon>Dikarya</taxon>
        <taxon>Ascomycota</taxon>
        <taxon>Pezizomycotina</taxon>
        <taxon>Dothideomycetes</taxon>
        <taxon>Dothideomycetidae</taxon>
        <taxon>Mycosphaerellales</taxon>
        <taxon>Mycosphaerellaceae</taxon>
        <taxon>Ramularia</taxon>
    </lineage>
</organism>
<protein>
    <submittedName>
        <fullName evidence="2">Uncharacterized protein</fullName>
    </submittedName>
</protein>
<sequence length="82" mass="9039">MKSVIAILAVALTVSGVMAAPTACPKKETPVATYGEYEHVPLPEHYGKYDSYGKYKDAPLPEHFGKYSTYGHYERDAEAAKE</sequence>
<evidence type="ECO:0000313" key="3">
    <source>
        <dbReference type="Proteomes" id="UP000225277"/>
    </source>
</evidence>
<name>A0A2D3VCW9_9PEZI</name>
<dbReference type="RefSeq" id="XP_023627503.1">
    <property type="nucleotide sequence ID" value="XM_023771735.1"/>
</dbReference>
<accession>A0A2D3VCW9</accession>
<keyword evidence="1" id="KW-0732">Signal</keyword>
<feature type="chain" id="PRO_5013561808" evidence="1">
    <location>
        <begin position="20"/>
        <end position="82"/>
    </location>
</feature>
<dbReference type="AlphaFoldDB" id="A0A2D3VCW9"/>
<dbReference type="EMBL" id="FJUY01000009">
    <property type="protein sequence ID" value="CZT20614.1"/>
    <property type="molecule type" value="Genomic_DNA"/>
</dbReference>
<evidence type="ECO:0000313" key="2">
    <source>
        <dbReference type="EMBL" id="CZT20614.1"/>
    </source>
</evidence>
<evidence type="ECO:0000256" key="1">
    <source>
        <dbReference type="SAM" id="SignalP"/>
    </source>
</evidence>
<dbReference type="GeneID" id="35601609"/>
<gene>
    <name evidence="2" type="ORF">RCC_06472</name>
</gene>